<protein>
    <submittedName>
        <fullName evidence="1">Uncharacterized protein</fullName>
    </submittedName>
</protein>
<reference evidence="1" key="1">
    <citation type="submission" date="2014-09" db="EMBL/GenBank/DDBJ databases">
        <authorList>
            <person name="Magalhaes I.L.F."/>
            <person name="Oliveira U."/>
            <person name="Santos F.R."/>
            <person name="Vidigal T.H.D.A."/>
            <person name="Brescovit A.D."/>
            <person name="Santos A.J."/>
        </authorList>
    </citation>
    <scope>NUCLEOTIDE SEQUENCE</scope>
    <source>
        <tissue evidence="1">Shoot tissue taken approximately 20 cm above the soil surface</tissue>
    </source>
</reference>
<dbReference type="AlphaFoldDB" id="A0A0A8YEU2"/>
<dbReference type="EMBL" id="GBRH01274180">
    <property type="protein sequence ID" value="JAD23715.1"/>
    <property type="molecule type" value="Transcribed_RNA"/>
</dbReference>
<name>A0A0A8YEU2_ARUDO</name>
<reference evidence="1" key="2">
    <citation type="journal article" date="2015" name="Data Brief">
        <title>Shoot transcriptome of the giant reed, Arundo donax.</title>
        <authorList>
            <person name="Barrero R.A."/>
            <person name="Guerrero F.D."/>
            <person name="Moolhuijzen P."/>
            <person name="Goolsby J.A."/>
            <person name="Tidwell J."/>
            <person name="Bellgard S.E."/>
            <person name="Bellgard M.I."/>
        </authorList>
    </citation>
    <scope>NUCLEOTIDE SEQUENCE</scope>
    <source>
        <tissue evidence="1">Shoot tissue taken approximately 20 cm above the soil surface</tissue>
    </source>
</reference>
<evidence type="ECO:0000313" key="1">
    <source>
        <dbReference type="EMBL" id="JAD23715.1"/>
    </source>
</evidence>
<sequence length="35" mass="4081">MHTHHDCQLNKRTEDCMQDASRWAFAASFRWASAA</sequence>
<organism evidence="1">
    <name type="scientific">Arundo donax</name>
    <name type="common">Giant reed</name>
    <name type="synonym">Donax arundinaceus</name>
    <dbReference type="NCBI Taxonomy" id="35708"/>
    <lineage>
        <taxon>Eukaryota</taxon>
        <taxon>Viridiplantae</taxon>
        <taxon>Streptophyta</taxon>
        <taxon>Embryophyta</taxon>
        <taxon>Tracheophyta</taxon>
        <taxon>Spermatophyta</taxon>
        <taxon>Magnoliopsida</taxon>
        <taxon>Liliopsida</taxon>
        <taxon>Poales</taxon>
        <taxon>Poaceae</taxon>
        <taxon>PACMAD clade</taxon>
        <taxon>Arundinoideae</taxon>
        <taxon>Arundineae</taxon>
        <taxon>Arundo</taxon>
    </lineage>
</organism>
<accession>A0A0A8YEU2</accession>
<proteinExistence type="predicted"/>